<organism evidence="2 3">
    <name type="scientific">Microbacterium azadirachtae</name>
    <dbReference type="NCBI Taxonomy" id="582680"/>
    <lineage>
        <taxon>Bacteria</taxon>
        <taxon>Bacillati</taxon>
        <taxon>Actinomycetota</taxon>
        <taxon>Actinomycetes</taxon>
        <taxon>Micrococcales</taxon>
        <taxon>Microbacteriaceae</taxon>
        <taxon>Microbacterium</taxon>
    </lineage>
</organism>
<dbReference type="Gene3D" id="3.40.50.720">
    <property type="entry name" value="NAD(P)-binding Rossmann-like Domain"/>
    <property type="match status" value="1"/>
</dbReference>
<proteinExistence type="predicted"/>
<sequence>MSVHVVLGARGVIGQETVAALAGDADEVVAVARGPVVVPDGVQTRQADLLDAAQTRAAVAGADVVHLVAGLRYDHTVWAREWPVIVRNAAVAARDAGARLIYLDNVYAYGRVQGPMREDTPLRPISRKGRVRAEARELLLSFPNVVVGVAADFFGPGARTSVFNRLVIDALGRGRAGRWLFDAGLAHSMTYTPDIGSGLAALGRSSETGVWHLPTAEALRGVDYIDIAAGGPGRARVLTRGLLRLAALVDREARETLEMGYQYEHPYLFDSSAFEQRFGIAPTPFSVGVRRAIEAERPRLRA</sequence>
<name>A0A0F0LM23_9MICO</name>
<evidence type="ECO:0000313" key="2">
    <source>
        <dbReference type="EMBL" id="KJL33320.1"/>
    </source>
</evidence>
<dbReference type="InterPro" id="IPR036291">
    <property type="entry name" value="NAD(P)-bd_dom_sf"/>
</dbReference>
<dbReference type="InterPro" id="IPR001509">
    <property type="entry name" value="Epimerase_deHydtase"/>
</dbReference>
<dbReference type="Proteomes" id="UP000033740">
    <property type="component" value="Unassembled WGS sequence"/>
</dbReference>
<evidence type="ECO:0000259" key="1">
    <source>
        <dbReference type="Pfam" id="PF01370"/>
    </source>
</evidence>
<dbReference type="EMBL" id="JYIX01000034">
    <property type="protein sequence ID" value="KJL33320.1"/>
    <property type="molecule type" value="Genomic_DNA"/>
</dbReference>
<dbReference type="PATRIC" id="fig|582680.6.peg.2047"/>
<feature type="domain" description="NAD-dependent epimerase/dehydratase" evidence="1">
    <location>
        <begin position="5"/>
        <end position="159"/>
    </location>
</feature>
<comment type="caution">
    <text evidence="2">The sequence shown here is derived from an EMBL/GenBank/DDBJ whole genome shotgun (WGS) entry which is preliminary data.</text>
</comment>
<dbReference type="SUPFAM" id="SSF51735">
    <property type="entry name" value="NAD(P)-binding Rossmann-fold domains"/>
    <property type="match status" value="1"/>
</dbReference>
<dbReference type="RefSeq" id="WP_045272057.1">
    <property type="nucleotide sequence ID" value="NZ_JYIX01000034.1"/>
</dbReference>
<gene>
    <name evidence="2" type="ORF">RS86_01980</name>
</gene>
<accession>A0A0F0LM23</accession>
<dbReference type="AlphaFoldDB" id="A0A0F0LM23"/>
<evidence type="ECO:0000313" key="3">
    <source>
        <dbReference type="Proteomes" id="UP000033740"/>
    </source>
</evidence>
<dbReference type="STRING" id="582680.RS86_01980"/>
<protein>
    <submittedName>
        <fullName evidence="2">NAD dependent epimerase/dehydratase family protein</fullName>
    </submittedName>
</protein>
<keyword evidence="3" id="KW-1185">Reference proteome</keyword>
<dbReference type="Pfam" id="PF01370">
    <property type="entry name" value="Epimerase"/>
    <property type="match status" value="1"/>
</dbReference>
<reference evidence="2 3" key="1">
    <citation type="submission" date="2015-02" db="EMBL/GenBank/DDBJ databases">
        <title>Draft genome sequences of ten Microbacterium spp. with emphasis on heavy metal contaminated environments.</title>
        <authorList>
            <person name="Corretto E."/>
        </authorList>
    </citation>
    <scope>NUCLEOTIDE SEQUENCE [LARGE SCALE GENOMIC DNA]</scope>
    <source>
        <strain evidence="2 3">ARN176</strain>
    </source>
</reference>